<protein>
    <submittedName>
        <fullName evidence="1">Uncharacterized protein</fullName>
    </submittedName>
</protein>
<dbReference type="Proteomes" id="UP000266677">
    <property type="component" value="Unassembled WGS sequence"/>
</dbReference>
<dbReference type="EMBL" id="QZFU01000020">
    <property type="protein sequence ID" value="RJO74149.1"/>
    <property type="molecule type" value="Genomic_DNA"/>
</dbReference>
<accession>A0A3A4K8X2</accession>
<dbReference type="AlphaFoldDB" id="A0A3A4K8X2"/>
<organism evidence="1 2">
    <name type="scientific">Nocardia panacis</name>
    <dbReference type="NCBI Taxonomy" id="2340916"/>
    <lineage>
        <taxon>Bacteria</taxon>
        <taxon>Bacillati</taxon>
        <taxon>Actinomycetota</taxon>
        <taxon>Actinomycetes</taxon>
        <taxon>Mycobacteriales</taxon>
        <taxon>Nocardiaceae</taxon>
        <taxon>Nocardia</taxon>
    </lineage>
</organism>
<dbReference type="RefSeq" id="WP_120042315.1">
    <property type="nucleotide sequence ID" value="NZ_QZFU01000020.1"/>
</dbReference>
<proteinExistence type="predicted"/>
<comment type="caution">
    <text evidence="1">The sequence shown here is derived from an EMBL/GenBank/DDBJ whole genome shotgun (WGS) entry which is preliminary data.</text>
</comment>
<evidence type="ECO:0000313" key="1">
    <source>
        <dbReference type="EMBL" id="RJO74149.1"/>
    </source>
</evidence>
<reference evidence="1 2" key="1">
    <citation type="submission" date="2018-09" db="EMBL/GenBank/DDBJ databases">
        <title>YIM PH21274 draft genome.</title>
        <authorList>
            <person name="Miao C."/>
        </authorList>
    </citation>
    <scope>NUCLEOTIDE SEQUENCE [LARGE SCALE GENOMIC DNA]</scope>
    <source>
        <strain evidence="1 2">YIM PH 21724</strain>
    </source>
</reference>
<evidence type="ECO:0000313" key="2">
    <source>
        <dbReference type="Proteomes" id="UP000266677"/>
    </source>
</evidence>
<sequence length="86" mass="9180">MTAPTPNPHAEPALFEVPDDRAVRHVIETAAELAALPVGAVLIDQWRSAFRKGSGPHGWEQVGDNARGPARIVLPGVVVWQPEAGK</sequence>
<gene>
    <name evidence="1" type="ORF">D5S18_18525</name>
</gene>
<name>A0A3A4K8X2_9NOCA</name>
<keyword evidence="2" id="KW-1185">Reference proteome</keyword>